<dbReference type="InterPro" id="IPR009001">
    <property type="entry name" value="Transl_elong_EF1A/Init_IF2_C"/>
</dbReference>
<dbReference type="AlphaFoldDB" id="A0A401UHY5"/>
<dbReference type="Pfam" id="PF03144">
    <property type="entry name" value="GTP_EFTU_D2"/>
    <property type="match status" value="1"/>
</dbReference>
<dbReference type="Gene3D" id="3.40.50.300">
    <property type="entry name" value="P-loop containing nucleotide triphosphate hydrolases"/>
    <property type="match status" value="1"/>
</dbReference>
<dbReference type="GO" id="GO:0005525">
    <property type="term" value="F:GTP binding"/>
    <property type="evidence" value="ECO:0007669"/>
    <property type="project" value="UniProtKB-KW"/>
</dbReference>
<dbReference type="GO" id="GO:0001514">
    <property type="term" value="P:selenocysteine incorporation"/>
    <property type="evidence" value="ECO:0007669"/>
    <property type="project" value="InterPro"/>
</dbReference>
<proteinExistence type="predicted"/>
<dbReference type="NCBIfam" id="TIGR00231">
    <property type="entry name" value="small_GTP"/>
    <property type="match status" value="1"/>
</dbReference>
<dbReference type="InterPro" id="IPR004535">
    <property type="entry name" value="Transl_elong_SelB"/>
</dbReference>
<dbReference type="NCBIfam" id="TIGR00475">
    <property type="entry name" value="selB"/>
    <property type="match status" value="1"/>
</dbReference>
<dbReference type="Gene3D" id="1.10.10.10">
    <property type="entry name" value="Winged helix-like DNA-binding domain superfamily/Winged helix DNA-binding domain"/>
    <property type="match status" value="1"/>
</dbReference>
<dbReference type="Pfam" id="PF09107">
    <property type="entry name" value="WHD_3rd_SelB"/>
    <property type="match status" value="1"/>
</dbReference>
<dbReference type="PRINTS" id="PR00315">
    <property type="entry name" value="ELONGATNFCT"/>
</dbReference>
<gene>
    <name evidence="10" type="primary">selB</name>
    <name evidence="10" type="ORF">Ctaglu_07470</name>
</gene>
<dbReference type="GO" id="GO:0005737">
    <property type="term" value="C:cytoplasm"/>
    <property type="evidence" value="ECO:0007669"/>
    <property type="project" value="UniProtKB-SubCell"/>
</dbReference>
<dbReference type="OrthoDB" id="9804504at2"/>
<dbReference type="SUPFAM" id="SSF50447">
    <property type="entry name" value="Translation proteins"/>
    <property type="match status" value="1"/>
</dbReference>
<keyword evidence="6" id="KW-0342">GTP-binding</keyword>
<dbReference type="InterPro" id="IPR015191">
    <property type="entry name" value="SelB_WHD4"/>
</dbReference>
<dbReference type="GO" id="GO:0003746">
    <property type="term" value="F:translation elongation factor activity"/>
    <property type="evidence" value="ECO:0007669"/>
    <property type="project" value="InterPro"/>
</dbReference>
<dbReference type="Pfam" id="PF09106">
    <property type="entry name" value="WHD_2nd_SelB"/>
    <property type="match status" value="1"/>
</dbReference>
<dbReference type="InterPro" id="IPR027417">
    <property type="entry name" value="P-loop_NTPase"/>
</dbReference>
<evidence type="ECO:0000256" key="5">
    <source>
        <dbReference type="ARBA" id="ARBA00022917"/>
    </source>
</evidence>
<sequence>MKHIIIGTAGHIDHGKTTLIKALTGRETDTLKEEKDRGISINLGFTYFDLPSGRRAGLIDVPGHEKFIKNMLAGISSIDVVLLVIAADEGIMPQTREHFEILQLLNVKKGIIVLTKADLVDVEWIEMIKGDLRDEFKGTFLEDAPIHAVSSKTKMGFDGLVSDIDKTTEDVSGKDTEGHFRLPVDRVFSVSGFGTVVTGTIISGRIKVGDTVEVYPSKVVTKVRGIQIHDKPEEFGEAGQRCAINLANIKLSEIGRGDVVSKLNIMEPSFSIDCTLYYLKSAEKPLVNRQRVRLYHGTDEIICRVVILDKEEIAPGESAYVQLRLEKPINAQRNDRYVIRSYSPMHTIAGGTIIEPAAQKAKRFNEKYIEDLKIKESGKTENILENTLSKLSGDYPDASVILKALGKNEEGIEDKLQTLVDDNIIIKLTSLDKTIYIHKSFLKQKIEEIEELLIKYHRENPLKGGMPKEEIKNKVFGKNIKQKTYDEMLLLMEDRNAIKIYEKSVCLYGFRIEYTVEQEKLKQSIIAAYDKGRYNTPKYNDLAINEKDKKTFKMVFDSLMDNEELIKVAEDCIFTKEHYENSITIVCNYIKENGSIAAATARGVFDTSRKFAVALLEHFDSIKLTKRVENDRVLYKDS</sequence>
<dbReference type="Gene3D" id="2.40.30.10">
    <property type="entry name" value="Translation factors"/>
    <property type="match status" value="2"/>
</dbReference>
<comment type="subcellular location">
    <subcellularLocation>
        <location evidence="1">Cytoplasm</location>
    </subcellularLocation>
</comment>
<dbReference type="PROSITE" id="PS51722">
    <property type="entry name" value="G_TR_2"/>
    <property type="match status" value="1"/>
</dbReference>
<dbReference type="PANTHER" id="PTHR43721:SF22">
    <property type="entry name" value="ELONGATION FACTOR TU, MITOCHONDRIAL"/>
    <property type="match status" value="1"/>
</dbReference>
<accession>A0A401UHY5</accession>
<keyword evidence="5" id="KW-0648">Protein biosynthesis</keyword>
<dbReference type="InterPro" id="IPR004161">
    <property type="entry name" value="EFTu-like_2"/>
</dbReference>
<dbReference type="Pfam" id="PF00009">
    <property type="entry name" value="GTP_EFTU"/>
    <property type="match status" value="1"/>
</dbReference>
<dbReference type="InterPro" id="IPR000795">
    <property type="entry name" value="T_Tr_GTP-bd_dom"/>
</dbReference>
<feature type="domain" description="Tr-type G" evidence="9">
    <location>
        <begin position="1"/>
        <end position="174"/>
    </location>
</feature>
<reference evidence="10 11" key="1">
    <citation type="submission" date="2018-11" db="EMBL/GenBank/DDBJ databases">
        <title>Genome sequencing and assembly of Clostridium tagluense strain A121.</title>
        <authorList>
            <person name="Murakami T."/>
            <person name="Segawa T."/>
            <person name="Shcherbakova V.A."/>
            <person name="Mori H."/>
            <person name="Yoshimura Y."/>
        </authorList>
    </citation>
    <scope>NUCLEOTIDE SEQUENCE [LARGE SCALE GENOMIC DNA]</scope>
    <source>
        <strain evidence="10 11">A121</strain>
    </source>
</reference>
<keyword evidence="11" id="KW-1185">Reference proteome</keyword>
<dbReference type="InterPro" id="IPR036390">
    <property type="entry name" value="WH_DNA-bd_sf"/>
</dbReference>
<keyword evidence="4" id="KW-0547">Nucleotide-binding</keyword>
<evidence type="ECO:0000313" key="10">
    <source>
        <dbReference type="EMBL" id="GCD09124.1"/>
    </source>
</evidence>
<name>A0A401UHY5_9CLOT</name>
<evidence type="ECO:0000256" key="6">
    <source>
        <dbReference type="ARBA" id="ARBA00023134"/>
    </source>
</evidence>
<dbReference type="SUPFAM" id="SSF52540">
    <property type="entry name" value="P-loop containing nucleoside triphosphate hydrolases"/>
    <property type="match status" value="1"/>
</dbReference>
<dbReference type="InterPro" id="IPR031157">
    <property type="entry name" value="G_TR_CS"/>
</dbReference>
<dbReference type="CDD" id="cd15491">
    <property type="entry name" value="selB_III"/>
    <property type="match status" value="1"/>
</dbReference>
<evidence type="ECO:0000256" key="1">
    <source>
        <dbReference type="ARBA" id="ARBA00004496"/>
    </source>
</evidence>
<organism evidence="10 11">
    <name type="scientific">Clostridium tagluense</name>
    <dbReference type="NCBI Taxonomy" id="360422"/>
    <lineage>
        <taxon>Bacteria</taxon>
        <taxon>Bacillati</taxon>
        <taxon>Bacillota</taxon>
        <taxon>Clostridia</taxon>
        <taxon>Eubacteriales</taxon>
        <taxon>Clostridiaceae</taxon>
        <taxon>Clostridium</taxon>
    </lineage>
</organism>
<dbReference type="PROSITE" id="PS00301">
    <property type="entry name" value="G_TR_1"/>
    <property type="match status" value="1"/>
</dbReference>
<dbReference type="SUPFAM" id="SSF46785">
    <property type="entry name" value="Winged helix' DNA-binding domain"/>
    <property type="match status" value="2"/>
</dbReference>
<dbReference type="SUPFAM" id="SSF50465">
    <property type="entry name" value="EF-Tu/eEF-1alpha/eIF2-gamma C-terminal domain"/>
    <property type="match status" value="1"/>
</dbReference>
<dbReference type="InterPro" id="IPR009000">
    <property type="entry name" value="Transl_B-barrel_sf"/>
</dbReference>
<dbReference type="GO" id="GO:0003924">
    <property type="term" value="F:GTPase activity"/>
    <property type="evidence" value="ECO:0007669"/>
    <property type="project" value="InterPro"/>
</dbReference>
<dbReference type="PANTHER" id="PTHR43721">
    <property type="entry name" value="ELONGATION FACTOR TU-RELATED"/>
    <property type="match status" value="1"/>
</dbReference>
<dbReference type="Proteomes" id="UP000287872">
    <property type="component" value="Unassembled WGS sequence"/>
</dbReference>
<evidence type="ECO:0000256" key="2">
    <source>
        <dbReference type="ARBA" id="ARBA00015953"/>
    </source>
</evidence>
<dbReference type="Gene3D" id="1.10.10.2770">
    <property type="match status" value="1"/>
</dbReference>
<dbReference type="Pfam" id="PF25461">
    <property type="entry name" value="Beta-barrel_SelB"/>
    <property type="match status" value="1"/>
</dbReference>
<evidence type="ECO:0000259" key="9">
    <source>
        <dbReference type="PROSITE" id="PS51722"/>
    </source>
</evidence>
<dbReference type="CDD" id="cd03696">
    <property type="entry name" value="SelB_II"/>
    <property type="match status" value="1"/>
</dbReference>
<dbReference type="CDD" id="cd04171">
    <property type="entry name" value="SelB"/>
    <property type="match status" value="1"/>
</dbReference>
<protein>
    <recommendedName>
        <fullName evidence="2">Selenocysteine-specific elongation factor</fullName>
    </recommendedName>
    <alternativeName>
        <fullName evidence="8">SelB translation factor</fullName>
    </alternativeName>
</protein>
<dbReference type="EMBL" id="BHYK01000003">
    <property type="protein sequence ID" value="GCD09124.1"/>
    <property type="molecule type" value="Genomic_DNA"/>
</dbReference>
<dbReference type="RefSeq" id="WP_124998227.1">
    <property type="nucleotide sequence ID" value="NZ_BHYK01000003.1"/>
</dbReference>
<dbReference type="InterPro" id="IPR015190">
    <property type="entry name" value="Elong_fac_SelB-wing-hlx_typ-2"/>
</dbReference>
<dbReference type="InterPro" id="IPR005225">
    <property type="entry name" value="Small_GTP-bd"/>
</dbReference>
<dbReference type="InterPro" id="IPR050055">
    <property type="entry name" value="EF-Tu_GTPase"/>
</dbReference>
<comment type="caution">
    <text evidence="10">The sequence shown here is derived from an EMBL/GenBank/DDBJ whole genome shotgun (WGS) entry which is preliminary data.</text>
</comment>
<evidence type="ECO:0000256" key="7">
    <source>
        <dbReference type="ARBA" id="ARBA00025526"/>
    </source>
</evidence>
<dbReference type="InterPro" id="IPR036388">
    <property type="entry name" value="WH-like_DNA-bd_sf"/>
</dbReference>
<evidence type="ECO:0000256" key="4">
    <source>
        <dbReference type="ARBA" id="ARBA00022741"/>
    </source>
</evidence>
<evidence type="ECO:0000256" key="8">
    <source>
        <dbReference type="ARBA" id="ARBA00031615"/>
    </source>
</evidence>
<evidence type="ECO:0000313" key="11">
    <source>
        <dbReference type="Proteomes" id="UP000287872"/>
    </source>
</evidence>
<dbReference type="InterPro" id="IPR057335">
    <property type="entry name" value="Beta-barrel_SelB"/>
</dbReference>
<comment type="function">
    <text evidence="7">Translation factor necessary for the incorporation of selenocysteine into proteins. It probably replaces EF-Tu for the insertion of selenocysteine directed by the UGA codon. SelB binds GTP and GDP.</text>
</comment>
<dbReference type="GO" id="GO:0003723">
    <property type="term" value="F:RNA binding"/>
    <property type="evidence" value="ECO:0007669"/>
    <property type="project" value="InterPro"/>
</dbReference>
<evidence type="ECO:0000256" key="3">
    <source>
        <dbReference type="ARBA" id="ARBA00022490"/>
    </source>
</evidence>
<keyword evidence="3" id="KW-0963">Cytoplasm</keyword>